<dbReference type="GO" id="GO:0003723">
    <property type="term" value="F:RNA binding"/>
    <property type="evidence" value="ECO:0007669"/>
    <property type="project" value="UniProtKB-UniRule"/>
</dbReference>
<feature type="binding site" evidence="7">
    <location>
        <position position="176"/>
    </location>
    <ligand>
        <name>ATP</name>
        <dbReference type="ChEBI" id="CHEBI:30616"/>
    </ligand>
</feature>
<dbReference type="EMBL" id="SMKI01000030">
    <property type="protein sequence ID" value="TDC78590.1"/>
    <property type="molecule type" value="Genomic_DNA"/>
</dbReference>
<dbReference type="PANTHER" id="PTHR46425:SF1">
    <property type="entry name" value="TRANSCRIPTION TERMINATION FACTOR RHO"/>
    <property type="match status" value="1"/>
</dbReference>
<dbReference type="Proteomes" id="UP000295345">
    <property type="component" value="Unassembled WGS sequence"/>
</dbReference>
<evidence type="ECO:0000256" key="2">
    <source>
        <dbReference type="ARBA" id="ARBA00022801"/>
    </source>
</evidence>
<comment type="function">
    <text evidence="7">Facilitates transcription termination by a mechanism that involves Rho binding to the nascent RNA, activation of Rho's RNA-dependent ATPase activity, and release of the mRNA from the DNA template.</text>
</comment>
<comment type="similarity">
    <text evidence="7 8">Belongs to the Rho family.</text>
</comment>
<dbReference type="GO" id="GO:0004386">
    <property type="term" value="F:helicase activity"/>
    <property type="evidence" value="ECO:0007669"/>
    <property type="project" value="UniProtKB-UniRule"/>
</dbReference>
<gene>
    <name evidence="7" type="primary">rho</name>
    <name evidence="11" type="ORF">E1283_04790</name>
</gene>
<dbReference type="Gene3D" id="2.40.50.140">
    <property type="entry name" value="Nucleic acid-binding proteins"/>
    <property type="match status" value="1"/>
</dbReference>
<keyword evidence="7" id="KW-0547">Nucleotide-binding</keyword>
<dbReference type="SUPFAM" id="SSF50249">
    <property type="entry name" value="Nucleic acid-binding proteins"/>
    <property type="match status" value="1"/>
</dbReference>
<dbReference type="InterPro" id="IPR004665">
    <property type="entry name" value="Term_rho"/>
</dbReference>
<evidence type="ECO:0000256" key="4">
    <source>
        <dbReference type="ARBA" id="ARBA00022884"/>
    </source>
</evidence>
<dbReference type="GO" id="GO:0016787">
    <property type="term" value="F:hydrolase activity"/>
    <property type="evidence" value="ECO:0007669"/>
    <property type="project" value="UniProtKB-KW"/>
</dbReference>
<dbReference type="InterPro" id="IPR011113">
    <property type="entry name" value="Rho_RNA-bd"/>
</dbReference>
<dbReference type="GO" id="GO:0005524">
    <property type="term" value="F:ATP binding"/>
    <property type="evidence" value="ECO:0007669"/>
    <property type="project" value="UniProtKB-UniRule"/>
</dbReference>
<keyword evidence="5 7" id="KW-0805">Transcription regulation</keyword>
<dbReference type="EC" id="3.6.4.-" evidence="7"/>
<keyword evidence="3 7" id="KW-0347">Helicase</keyword>
<dbReference type="InterPro" id="IPR012340">
    <property type="entry name" value="NA-bd_OB-fold"/>
</dbReference>
<evidence type="ECO:0000259" key="10">
    <source>
        <dbReference type="PROSITE" id="PS51856"/>
    </source>
</evidence>
<reference evidence="11 12" key="1">
    <citation type="submission" date="2019-03" db="EMBL/GenBank/DDBJ databases">
        <title>Draft genome sequences of novel Actinobacteria.</title>
        <authorList>
            <person name="Sahin N."/>
            <person name="Ay H."/>
            <person name="Saygin H."/>
        </authorList>
    </citation>
    <scope>NUCLEOTIDE SEQUENCE [LARGE SCALE GENOMIC DNA]</scope>
    <source>
        <strain evidence="11 12">DSM 41900</strain>
    </source>
</reference>
<evidence type="ECO:0000313" key="11">
    <source>
        <dbReference type="EMBL" id="TDC78590.1"/>
    </source>
</evidence>
<comment type="subunit">
    <text evidence="7">Homohexamer. The homohexamer assembles into an open ring structure.</text>
</comment>
<evidence type="ECO:0000256" key="6">
    <source>
        <dbReference type="ARBA" id="ARBA00023163"/>
    </source>
</evidence>
<feature type="compositionally biased region" description="Polar residues" evidence="9">
    <location>
        <begin position="1"/>
        <end position="18"/>
    </location>
</feature>
<evidence type="ECO:0000256" key="1">
    <source>
        <dbReference type="ARBA" id="ARBA00022472"/>
    </source>
</evidence>
<name>A0A4R4TLF3_9ACTN</name>
<dbReference type="PROSITE" id="PS51856">
    <property type="entry name" value="RHO_RNA_BD"/>
    <property type="match status" value="1"/>
</dbReference>
<keyword evidence="6 7" id="KW-0804">Transcription</keyword>
<evidence type="ECO:0000313" key="12">
    <source>
        <dbReference type="Proteomes" id="UP000295345"/>
    </source>
</evidence>
<comment type="caution">
    <text evidence="7">Lacks conserved residue(s) required for the propagation of feature annotation.</text>
</comment>
<dbReference type="PANTHER" id="PTHR46425">
    <property type="entry name" value="TRANSCRIPTION TERMINATION FACTOR RHO"/>
    <property type="match status" value="1"/>
</dbReference>
<dbReference type="HAMAP" id="MF_01884">
    <property type="entry name" value="Rho"/>
    <property type="match status" value="1"/>
</dbReference>
<evidence type="ECO:0000256" key="7">
    <source>
        <dbReference type="HAMAP-Rule" id="MF_01884"/>
    </source>
</evidence>
<keyword evidence="7" id="KW-0067">ATP-binding</keyword>
<dbReference type="Pfam" id="PF00006">
    <property type="entry name" value="ATP-synt_ab"/>
    <property type="match status" value="1"/>
</dbReference>
<sequence>MTTTIPRTQNPTEGSTDTPAAEAVTGVVDTASGGHHLRVHGWLPGPDDARIPTALVRRHGLRPGDAVTGGATGRDRQRRLVRLDTVNGLPPELLADRPDFADLVPVFPHERLRLETTRGQLVTRVMDLLTPIGRGQRGLIVAPPKAGKTLVLKAIADGIARNHPECRLMLLLLDERPEEVTELSRSVAAEVIASHFDRPARDHIAVAALAVERAKRQVELGQHVVLLLDSLTRLCRAHNNGGKASGRILTGGIDAAALHQPKRLFGAARATENGGSLTILATALVDTGSRGDDFYFEELKSTGNMELRLDRTLAERRVFPALDIEPSGTRREELLLPPTELAVIRRLRRALVERDPRSAVEQLLDRLRDTADNAEFLVRVSRTTPA</sequence>
<dbReference type="SUPFAM" id="SSF52540">
    <property type="entry name" value="P-loop containing nucleoside triphosphate hydrolases"/>
    <property type="match status" value="1"/>
</dbReference>
<keyword evidence="12" id="KW-1185">Reference proteome</keyword>
<dbReference type="RefSeq" id="WP_132816599.1">
    <property type="nucleotide sequence ID" value="NZ_SMKI01000030.1"/>
</dbReference>
<dbReference type="InterPro" id="IPR027417">
    <property type="entry name" value="P-loop_NTPase"/>
</dbReference>
<dbReference type="AlphaFoldDB" id="A0A4R4TLF3"/>
<proteinExistence type="inferred from homology"/>
<dbReference type="GO" id="GO:0006353">
    <property type="term" value="P:DNA-templated transcription termination"/>
    <property type="evidence" value="ECO:0007669"/>
    <property type="project" value="UniProtKB-UniRule"/>
</dbReference>
<evidence type="ECO:0000256" key="8">
    <source>
        <dbReference type="PROSITE-ProRule" id="PRU01203"/>
    </source>
</evidence>
<feature type="binding site" evidence="7">
    <location>
        <begin position="145"/>
        <end position="150"/>
    </location>
    <ligand>
        <name>ATP</name>
        <dbReference type="ChEBI" id="CHEBI:30616"/>
    </ligand>
</feature>
<dbReference type="Gene3D" id="3.40.50.300">
    <property type="entry name" value="P-loop containing nucleotide triphosphate hydrolases"/>
    <property type="match status" value="1"/>
</dbReference>
<feature type="region of interest" description="Disordered" evidence="9">
    <location>
        <begin position="1"/>
        <end position="20"/>
    </location>
</feature>
<evidence type="ECO:0000256" key="5">
    <source>
        <dbReference type="ARBA" id="ARBA00023015"/>
    </source>
</evidence>
<dbReference type="InterPro" id="IPR000194">
    <property type="entry name" value="ATPase_F1/V1/A1_a/bsu_nucl-bd"/>
</dbReference>
<feature type="domain" description="Rho RNA-BD" evidence="10">
    <location>
        <begin position="21"/>
        <end position="90"/>
    </location>
</feature>
<keyword evidence="1 7" id="KW-0806">Transcription termination</keyword>
<dbReference type="GO" id="GO:0008186">
    <property type="term" value="F:ATP-dependent activity, acting on RNA"/>
    <property type="evidence" value="ECO:0007669"/>
    <property type="project" value="InterPro"/>
</dbReference>
<feature type="binding site" evidence="7">
    <location>
        <begin position="133"/>
        <end position="138"/>
    </location>
    <ligand>
        <name>ATP</name>
        <dbReference type="ChEBI" id="CHEBI:30616"/>
    </ligand>
</feature>
<organism evidence="11 12">
    <name type="scientific">Streptomyces hainanensis</name>
    <dbReference type="NCBI Taxonomy" id="402648"/>
    <lineage>
        <taxon>Bacteria</taxon>
        <taxon>Bacillati</taxon>
        <taxon>Actinomycetota</taxon>
        <taxon>Actinomycetes</taxon>
        <taxon>Kitasatosporales</taxon>
        <taxon>Streptomycetaceae</taxon>
        <taxon>Streptomyces</taxon>
    </lineage>
</organism>
<keyword evidence="4 7" id="KW-0694">RNA-binding</keyword>
<dbReference type="Pfam" id="PF07497">
    <property type="entry name" value="Rho_RNA_bind"/>
    <property type="match status" value="1"/>
</dbReference>
<accession>A0A4R4TLF3</accession>
<dbReference type="NCBIfam" id="NF006886">
    <property type="entry name" value="PRK09376.1"/>
    <property type="match status" value="1"/>
</dbReference>
<dbReference type="SMART" id="SM00382">
    <property type="entry name" value="AAA"/>
    <property type="match status" value="1"/>
</dbReference>
<evidence type="ECO:0000256" key="3">
    <source>
        <dbReference type="ARBA" id="ARBA00022806"/>
    </source>
</evidence>
<dbReference type="OrthoDB" id="9805197at2"/>
<protein>
    <recommendedName>
        <fullName evidence="7">Transcription termination factor Rho</fullName>
        <ecNumber evidence="7">3.6.4.-</ecNumber>
    </recommendedName>
    <alternativeName>
        <fullName evidence="7">ATP-dependent helicase Rho</fullName>
    </alternativeName>
</protein>
<dbReference type="InterPro" id="IPR003593">
    <property type="entry name" value="AAA+_ATPase"/>
</dbReference>
<comment type="caution">
    <text evidence="11">The sequence shown here is derived from an EMBL/GenBank/DDBJ whole genome shotgun (WGS) entry which is preliminary data.</text>
</comment>
<keyword evidence="2 7" id="KW-0378">Hydrolase</keyword>
<evidence type="ECO:0000256" key="9">
    <source>
        <dbReference type="SAM" id="MobiDB-lite"/>
    </source>
</evidence>